<gene>
    <name evidence="2" type="ordered locus">M5M_17445</name>
</gene>
<evidence type="ECO:0000259" key="1">
    <source>
        <dbReference type="PROSITE" id="PS51833"/>
    </source>
</evidence>
<dbReference type="KEGG" id="saga:M5M_17445"/>
<protein>
    <recommendedName>
        <fullName evidence="1">HDOD domain-containing protein</fullName>
    </recommendedName>
</protein>
<name>K4L339_SIMAS</name>
<keyword evidence="3" id="KW-1185">Reference proteome</keyword>
<dbReference type="SUPFAM" id="SSF109604">
    <property type="entry name" value="HD-domain/PDEase-like"/>
    <property type="match status" value="1"/>
</dbReference>
<evidence type="ECO:0000313" key="2">
    <source>
        <dbReference type="EMBL" id="AFV00618.1"/>
    </source>
</evidence>
<dbReference type="PROSITE" id="PS51833">
    <property type="entry name" value="HDOD"/>
    <property type="match status" value="1"/>
</dbReference>
<dbReference type="EMBL" id="CP003746">
    <property type="protein sequence ID" value="AFV00618.1"/>
    <property type="molecule type" value="Genomic_DNA"/>
</dbReference>
<accession>K4L339</accession>
<dbReference type="STRING" id="1117647.M5M_17445"/>
<dbReference type="HOGENOM" id="CLU_048246_3_0_6"/>
<dbReference type="Pfam" id="PF08668">
    <property type="entry name" value="HDOD"/>
    <property type="match status" value="1"/>
</dbReference>
<dbReference type="InterPro" id="IPR052340">
    <property type="entry name" value="RNase_Y/CdgJ"/>
</dbReference>
<dbReference type="AlphaFoldDB" id="K4L339"/>
<dbReference type="RefSeq" id="WP_015048770.1">
    <property type="nucleotide sequence ID" value="NC_018868.3"/>
</dbReference>
<evidence type="ECO:0000313" key="3">
    <source>
        <dbReference type="Proteomes" id="UP000000466"/>
    </source>
</evidence>
<dbReference type="Gene3D" id="1.10.3210.10">
    <property type="entry name" value="Hypothetical protein af1432"/>
    <property type="match status" value="1"/>
</dbReference>
<dbReference type="eggNOG" id="COG1639">
    <property type="taxonomic scope" value="Bacteria"/>
</dbReference>
<feature type="domain" description="HDOD" evidence="1">
    <location>
        <begin position="13"/>
        <end position="204"/>
    </location>
</feature>
<proteinExistence type="predicted"/>
<dbReference type="InterPro" id="IPR013976">
    <property type="entry name" value="HDOD"/>
</dbReference>
<dbReference type="PANTHER" id="PTHR33525">
    <property type="match status" value="1"/>
</dbReference>
<dbReference type="Proteomes" id="UP000000466">
    <property type="component" value="Chromosome"/>
</dbReference>
<sequence length="273" mass="29833">MSLQSLLDNAQQLPSIPKVVQELIESFGDPDVNIDEIAKKIAADQALTAKVLRMANSARFGGNRKVGSVNDAVVVLGFNALRTLVLASGLTSAFKAPEHFDLRQFWKNSFTVASLCKWLAPKAKLDREVAFTCGMMHNVGSLLIHLLKPEQAQSIDHQEQQSSARAARQSDQLGFDFTEAGSALAERWKFPNEMVIAIRAQLTPISNADASPYAAVIYLANFILNLNACEHRDAMIEEFPRDVAHALNIDADALIASLDETQALDDDMDALLG</sequence>
<dbReference type="OrthoDB" id="9770715at2"/>
<organism evidence="2 3">
    <name type="scientific">Simiduia agarivorans (strain DSM 21679 / JCM 13881 / BCRC 17597 / SA1)</name>
    <dbReference type="NCBI Taxonomy" id="1117647"/>
    <lineage>
        <taxon>Bacteria</taxon>
        <taxon>Pseudomonadati</taxon>
        <taxon>Pseudomonadota</taxon>
        <taxon>Gammaproteobacteria</taxon>
        <taxon>Cellvibrionales</taxon>
        <taxon>Cellvibrionaceae</taxon>
        <taxon>Simiduia</taxon>
    </lineage>
</organism>
<dbReference type="PANTHER" id="PTHR33525:SF6">
    <property type="entry name" value="HDOD DOMAIN-CONTAINING PROTEIN"/>
    <property type="match status" value="1"/>
</dbReference>
<reference evidence="2 3" key="1">
    <citation type="journal article" date="2013" name="Genome Announc.">
        <title>Complete genome sequence of Simiduia agarivorans SA1(T), a marine bacterium able to degrade a variety of polysaccharides.</title>
        <authorList>
            <person name="Lin S.Y."/>
            <person name="Shieh W.Y."/>
            <person name="Chen J.S."/>
            <person name="Tang S.L."/>
        </authorList>
    </citation>
    <scope>NUCLEOTIDE SEQUENCE [LARGE SCALE GENOMIC DNA]</scope>
    <source>
        <strain evidence="3">DSM 21679 / JCM 13881 / BCRC 17597 / SA1</strain>
    </source>
</reference>